<feature type="chain" id="PRO_5044627723" evidence="8">
    <location>
        <begin position="18"/>
        <end position="242"/>
    </location>
</feature>
<gene>
    <name evidence="10" type="primary">LOC115424802</name>
</gene>
<dbReference type="InterPro" id="IPR013106">
    <property type="entry name" value="Ig_V-set"/>
</dbReference>
<dbReference type="SUPFAM" id="SSF48726">
    <property type="entry name" value="Immunoglobulin"/>
    <property type="match status" value="2"/>
</dbReference>
<dbReference type="InterPro" id="IPR036179">
    <property type="entry name" value="Ig-like_dom_sf"/>
</dbReference>
<comment type="subcellular location">
    <subcellularLocation>
        <location evidence="1">Cell membrane</location>
    </subcellularLocation>
</comment>
<evidence type="ECO:0000256" key="5">
    <source>
        <dbReference type="ARBA" id="ARBA00023136"/>
    </source>
</evidence>
<dbReference type="SMART" id="SM00409">
    <property type="entry name" value="IG"/>
    <property type="match status" value="2"/>
</dbReference>
<dbReference type="InterPro" id="IPR007110">
    <property type="entry name" value="Ig-like_dom"/>
</dbReference>
<accession>A0A673AEF7</accession>
<reference evidence="10" key="2">
    <citation type="submission" date="2025-05" db="UniProtKB">
        <authorList>
            <consortium name="Ensembl"/>
        </authorList>
    </citation>
    <scope>IDENTIFICATION</scope>
</reference>
<proteinExistence type="predicted"/>
<dbReference type="Pfam" id="PF07686">
    <property type="entry name" value="V-set"/>
    <property type="match status" value="1"/>
</dbReference>
<evidence type="ECO:0000259" key="9">
    <source>
        <dbReference type="PROSITE" id="PS50835"/>
    </source>
</evidence>
<dbReference type="SMART" id="SM00406">
    <property type="entry name" value="IGv"/>
    <property type="match status" value="1"/>
</dbReference>
<evidence type="ECO:0000256" key="7">
    <source>
        <dbReference type="ARBA" id="ARBA00023180"/>
    </source>
</evidence>
<dbReference type="Ensembl" id="ENSSORT00005028791.1">
    <property type="protein sequence ID" value="ENSSORP00005027990.1"/>
    <property type="gene ID" value="ENSSORG00005013403.1"/>
</dbReference>
<feature type="domain" description="Ig-like" evidence="9">
    <location>
        <begin position="140"/>
        <end position="233"/>
    </location>
</feature>
<keyword evidence="6" id="KW-1015">Disulfide bond</keyword>
<feature type="signal peptide" evidence="8">
    <location>
        <begin position="1"/>
        <end position="17"/>
    </location>
</feature>
<organism evidence="10 11">
    <name type="scientific">Sphaeramia orbicularis</name>
    <name type="common">orbiculate cardinalfish</name>
    <dbReference type="NCBI Taxonomy" id="375764"/>
    <lineage>
        <taxon>Eukaryota</taxon>
        <taxon>Metazoa</taxon>
        <taxon>Chordata</taxon>
        <taxon>Craniata</taxon>
        <taxon>Vertebrata</taxon>
        <taxon>Euteleostomi</taxon>
        <taxon>Actinopterygii</taxon>
        <taxon>Neopterygii</taxon>
        <taxon>Teleostei</taxon>
        <taxon>Neoteleostei</taxon>
        <taxon>Acanthomorphata</taxon>
        <taxon>Gobiaria</taxon>
        <taxon>Kurtiformes</taxon>
        <taxon>Apogonoidei</taxon>
        <taxon>Apogonidae</taxon>
        <taxon>Apogoninae</taxon>
        <taxon>Sphaeramia</taxon>
    </lineage>
</organism>
<dbReference type="FunFam" id="2.60.40.10:FF:000283">
    <property type="entry name" value="Immunoglobulin kappa constant"/>
    <property type="match status" value="1"/>
</dbReference>
<dbReference type="SMART" id="SM00407">
    <property type="entry name" value="IGc1"/>
    <property type="match status" value="1"/>
</dbReference>
<dbReference type="AlphaFoldDB" id="A0A673AEF7"/>
<evidence type="ECO:0000256" key="3">
    <source>
        <dbReference type="ARBA" id="ARBA00022729"/>
    </source>
</evidence>
<evidence type="ECO:0000256" key="2">
    <source>
        <dbReference type="ARBA" id="ARBA00022475"/>
    </source>
</evidence>
<dbReference type="InterPro" id="IPR003597">
    <property type="entry name" value="Ig_C1-set"/>
</dbReference>
<keyword evidence="5" id="KW-0472">Membrane</keyword>
<keyword evidence="11" id="KW-1185">Reference proteome</keyword>
<dbReference type="CDD" id="cd00099">
    <property type="entry name" value="IgV"/>
    <property type="match status" value="1"/>
</dbReference>
<dbReference type="GO" id="GO:0002376">
    <property type="term" value="P:immune system process"/>
    <property type="evidence" value="ECO:0007669"/>
    <property type="project" value="UniProtKB-KW"/>
</dbReference>
<keyword evidence="7" id="KW-0325">Glycoprotein</keyword>
<dbReference type="Gene3D" id="2.60.40.10">
    <property type="entry name" value="Immunoglobulins"/>
    <property type="match status" value="2"/>
</dbReference>
<dbReference type="InterPro" id="IPR013783">
    <property type="entry name" value="Ig-like_fold"/>
</dbReference>
<evidence type="ECO:0000256" key="8">
    <source>
        <dbReference type="SAM" id="SignalP"/>
    </source>
</evidence>
<dbReference type="Ensembl" id="ENSSORT00005028807.1">
    <property type="protein sequence ID" value="ENSSORP00005028006.1"/>
    <property type="gene ID" value="ENSSORG00005013403.1"/>
</dbReference>
<dbReference type="Proteomes" id="UP000472271">
    <property type="component" value="Chromosome 8"/>
</dbReference>
<sequence>MLVTLCTLITALTYVDAAKVLTQTPAVLTVSAGQEVVLKCNIQRDDGYYVSWYKQVPGGAPQFVMDFYHTDSDTSYGTGFSSDRFNSKTTSDIDYQLIISRAEVGDSAQYFCGTWDDSADEHVFGPGTKLTVTSSSVPPPVLTVFPPSAAELQSNKATLVCLSSQSVAFAHVTWLAAGSPLSTGISTSTAVQQPDQTFQISSYLSIQTSDWNTDQVYTCQVSVGSQTSEKNINKSACPTEQQ</sequence>
<evidence type="ECO:0000313" key="10">
    <source>
        <dbReference type="Ensembl" id="ENSSORP00005027990.1"/>
    </source>
</evidence>
<protein>
    <submittedName>
        <fullName evidence="10">Immunoglobulin lambda-1 light chain-like</fullName>
    </submittedName>
</protein>
<dbReference type="InterPro" id="IPR052051">
    <property type="entry name" value="TCR_complex_component"/>
</dbReference>
<keyword evidence="3 8" id="KW-0732">Signal</keyword>
<keyword evidence="4" id="KW-0391">Immunity</keyword>
<evidence type="ECO:0000313" key="11">
    <source>
        <dbReference type="Proteomes" id="UP000472271"/>
    </source>
</evidence>
<evidence type="ECO:0000256" key="1">
    <source>
        <dbReference type="ARBA" id="ARBA00004236"/>
    </source>
</evidence>
<dbReference type="CDD" id="cd07699">
    <property type="entry name" value="IgC1_L"/>
    <property type="match status" value="1"/>
</dbReference>
<dbReference type="InterPro" id="IPR003599">
    <property type="entry name" value="Ig_sub"/>
</dbReference>
<dbReference type="GO" id="GO:0009617">
    <property type="term" value="P:response to bacterium"/>
    <property type="evidence" value="ECO:0007669"/>
    <property type="project" value="TreeGrafter"/>
</dbReference>
<feature type="domain" description="Ig-like" evidence="9">
    <location>
        <begin position="19"/>
        <end position="112"/>
    </location>
</feature>
<keyword evidence="2" id="KW-1003">Cell membrane</keyword>
<evidence type="ECO:0000256" key="6">
    <source>
        <dbReference type="ARBA" id="ARBA00023157"/>
    </source>
</evidence>
<name>A0A673AEF7_9TELE</name>
<reference evidence="10" key="1">
    <citation type="submission" date="2019-06" db="EMBL/GenBank/DDBJ databases">
        <authorList>
            <consortium name="Wellcome Sanger Institute Data Sharing"/>
        </authorList>
    </citation>
    <scope>NUCLEOTIDE SEQUENCE [LARGE SCALE GENOMIC DNA]</scope>
</reference>
<dbReference type="PROSITE" id="PS50835">
    <property type="entry name" value="IG_LIKE"/>
    <property type="match status" value="2"/>
</dbReference>
<evidence type="ECO:0000256" key="4">
    <source>
        <dbReference type="ARBA" id="ARBA00022859"/>
    </source>
</evidence>
<dbReference type="Pfam" id="PF07654">
    <property type="entry name" value="C1-set"/>
    <property type="match status" value="1"/>
</dbReference>
<dbReference type="GO" id="GO:0005886">
    <property type="term" value="C:plasma membrane"/>
    <property type="evidence" value="ECO:0007669"/>
    <property type="project" value="UniProtKB-SubCell"/>
</dbReference>
<dbReference type="Ensembl" id="ENSSORT00005028805.1">
    <property type="protein sequence ID" value="ENSSORP00005028004.1"/>
    <property type="gene ID" value="ENSSORG00005013403.1"/>
</dbReference>
<dbReference type="PANTHER" id="PTHR19433">
    <property type="entry name" value="T-CELL RECEPTOR ALPHA CHAIN V REGION-RELATED"/>
    <property type="match status" value="1"/>
</dbReference>